<sequence>MAKKPGSTYKILLTIPETLKKELQLEGKEQARSLNSYMLWVLANRTTETKPE</sequence>
<evidence type="ECO:0008006" key="3">
    <source>
        <dbReference type="Google" id="ProtNLM"/>
    </source>
</evidence>
<accession>A0A941HRP4</accession>
<name>A0A941HRP4_9CLOT</name>
<dbReference type="AlphaFoldDB" id="A0A941HRP4"/>
<dbReference type="SUPFAM" id="SSF47598">
    <property type="entry name" value="Ribbon-helix-helix"/>
    <property type="match status" value="1"/>
</dbReference>
<dbReference type="InterPro" id="IPR010985">
    <property type="entry name" value="Ribbon_hlx_hlx"/>
</dbReference>
<organism evidence="1 2">
    <name type="scientific">Proteiniclasticum sediminis</name>
    <dbReference type="NCBI Taxonomy" id="2804028"/>
    <lineage>
        <taxon>Bacteria</taxon>
        <taxon>Bacillati</taxon>
        <taxon>Bacillota</taxon>
        <taxon>Clostridia</taxon>
        <taxon>Eubacteriales</taxon>
        <taxon>Clostridiaceae</taxon>
        <taxon>Proteiniclasticum</taxon>
    </lineage>
</organism>
<dbReference type="EMBL" id="JAGSCS010000015">
    <property type="protein sequence ID" value="MBR0576823.1"/>
    <property type="molecule type" value="Genomic_DNA"/>
</dbReference>
<reference evidence="1" key="1">
    <citation type="submission" date="2021-04" db="EMBL/GenBank/DDBJ databases">
        <title>Proteiniclasticum sedimins sp. nov., an obligate anaerobic bacterium isolated from anaerobic sludge.</title>
        <authorList>
            <person name="Liu J."/>
        </authorList>
    </citation>
    <scope>NUCLEOTIDE SEQUENCE</scope>
    <source>
        <strain evidence="1">BAD-10</strain>
    </source>
</reference>
<comment type="caution">
    <text evidence="1">The sequence shown here is derived from an EMBL/GenBank/DDBJ whole genome shotgun (WGS) entry which is preliminary data.</text>
</comment>
<dbReference type="Proteomes" id="UP000675379">
    <property type="component" value="Unassembled WGS sequence"/>
</dbReference>
<evidence type="ECO:0000313" key="2">
    <source>
        <dbReference type="Proteomes" id="UP000675379"/>
    </source>
</evidence>
<gene>
    <name evidence="1" type="ORF">KCG48_10825</name>
</gene>
<protein>
    <recommendedName>
        <fullName evidence="3">Toxin-antitoxin system HicB family antitoxin</fullName>
    </recommendedName>
</protein>
<dbReference type="GO" id="GO:0006355">
    <property type="term" value="P:regulation of DNA-templated transcription"/>
    <property type="evidence" value="ECO:0007669"/>
    <property type="project" value="InterPro"/>
</dbReference>
<dbReference type="RefSeq" id="WP_211802243.1">
    <property type="nucleotide sequence ID" value="NZ_JAGSCS010000015.1"/>
</dbReference>
<keyword evidence="2" id="KW-1185">Reference proteome</keyword>
<evidence type="ECO:0000313" key="1">
    <source>
        <dbReference type="EMBL" id="MBR0576823.1"/>
    </source>
</evidence>
<proteinExistence type="predicted"/>